<keyword evidence="10" id="KW-0812">Transmembrane</keyword>
<proteinExistence type="inferred from homology"/>
<keyword evidence="17" id="KW-1185">Reference proteome</keyword>
<dbReference type="PROSITE" id="PS50934">
    <property type="entry name" value="SWIRM"/>
    <property type="match status" value="1"/>
</dbReference>
<dbReference type="SMART" id="SM00298">
    <property type="entry name" value="CHROMO"/>
    <property type="match status" value="1"/>
</dbReference>
<dbReference type="GO" id="GO:0006355">
    <property type="term" value="P:regulation of DNA-templated transcription"/>
    <property type="evidence" value="ECO:0007669"/>
    <property type="project" value="UniProtKB-ARBA"/>
</dbReference>
<evidence type="ECO:0000256" key="9">
    <source>
        <dbReference type="SAM" id="MobiDB-lite"/>
    </source>
</evidence>
<comment type="similarity">
    <text evidence="6">Belongs to the PMEL/NMB family.</text>
</comment>
<keyword evidence="10" id="KW-0472">Membrane</keyword>
<evidence type="ECO:0000256" key="3">
    <source>
        <dbReference type="ARBA" id="ARBA00023015"/>
    </source>
</evidence>
<sequence>MAVRKKDGGPNVKYYEAADTVTQFDNVRLWLGKNYKKYIQAEPPTNKSLSSLVVQLLQFQEEVFGKHVSNAPLTKLPIKCFLDFKAGGSLCHILAAAYKFKSDQGWRRYDFQNPSRMDRNVEMFMTIEKSLVQNNCLSRPNIFLCPEIEPKLLGKLKDIIKRHQGTVTEDKNNASHVVYPVPGNLEEEEWVRPVMKRDKQVLLHWGYYPDSYDTWIPASEIEASVEDAPTPEKPRKVHAKWILDTDTFNEWMNEEDYEVNDDKNPVSRRKKISAKTLTDEVNSPDSDRRDKKGGNYKKRKRSPSPSPTPEAKKKNAKKGPSTPYTKSKRGHREEEQEDLTKDMDEPSPVPNVEEVTLPKTVNTKKDSESAPVKGGTMTDLDEQEDEGMETTGKDEDESSTGNKGEQTKNPDLHEDNVTEQTHHIIIPSYAAWFDYNSVHAIERRALPEFFNGKNKSKTPEIYLAYRNFMIDTYRLNPQEYLTSTACRRNLAGDVCAIMRVHAFLEQWGLINYQVDAESRPTPMGPPPTSHFHVLADTPSGLVPLQPKTPQGRQVDADTKAGRKGKELDDLVPETAKGKPELQSSASQQMLNFPDKGKEKPTDMQNFGLRTDMYTKKNVPSKSKAAASATREWTEQETLLLLEALEMYKDDWNKVSEHVGSRTQDECILHFLRLPIEDPYLEDSEASLGPLAYQPIPFSQSGNPVMSTVAFLASVVDPRVASAAAKSALEEFSKMKEEVPTALVEAHVRKVEEAAKVTGKADPAFGLESSGIAGTTSDEPERIEESGTDEARAEGQATDEKKEPKETREGGVVEEEAKEKTSEIPKKDEEKGKEGDSEKESEKSDGDPIVDSEKEKEPKEGQEEVLKEVVESEGERKTKVERDIGEGNLSTAAAAALAAAAVKAKHLAAVEERKIKSLVALLVETQMKKLEIKLRHFEELETIMDREREALEYQRQQLLADRQAFHMEQLKYAEMRARQQHFQQMHQQQQQPPPTLPPGSQPIPPSGAAGPPTVHGLAVAPASVAPAPAGSGAPPGSLGPSEQIGQAGPTAGPQQPQPTGAPQPGAVPPGVPPPGPHGGQVSLEVSNDGPTLIGANTSFSIALRFPESQKVLPDGQVIWANTTIINGQYWQVLGGPVSRLSIGTGQAMLGTHTMEVTVYHHRGSQSYVPLARSSSAFTITDQVPFSVSVSQLQALDGGNKHFLRKQPLTFALQLHDPSGYLKGADLSYTWDFGDGTGTLISRALVVTHTYLESGPITAQVVLQAAIPLTSCGFSPVPGTTDGHMPTAEVPGTTVGQVPTTEVIGTTPNQVPTTEPSGTTAVQVQTTEVINTASVQMPTAEGTGTTLQQLPTSEVIDTTLAELSTTEVTGTTPAEMSTAEPSAQVTTAEMVETTAGKIPTPEPEGLDTSPFMPTEGITGSLSPLLDGTDTLMLVKRQVPLDCVLYRYGSFSLTLDIVLPGILFTGQEAGLGQAPLLVGILLVLMAVVLASLIYR</sequence>
<feature type="domain" description="SWIRM" evidence="13">
    <location>
        <begin position="424"/>
        <end position="521"/>
    </location>
</feature>
<feature type="region of interest" description="MarR-like, BRCT and chromo domains module" evidence="8">
    <location>
        <begin position="1"/>
        <end position="274"/>
    </location>
</feature>
<feature type="compositionally biased region" description="Low complexity" evidence="9">
    <location>
        <begin position="1005"/>
        <end position="1053"/>
    </location>
</feature>
<dbReference type="FunFam" id="1.10.10.10:FF:000020">
    <property type="entry name" value="SWI/SNF complex subunit SMARCC2 isoform c"/>
    <property type="match status" value="1"/>
</dbReference>
<dbReference type="Pfam" id="PF26141">
    <property type="entry name" value="PMEL_NMB_N"/>
    <property type="match status" value="1"/>
</dbReference>
<dbReference type="InterPro" id="IPR032448">
    <property type="entry name" value="SWIRM-assoc"/>
</dbReference>
<dbReference type="Gene3D" id="1.10.10.60">
    <property type="entry name" value="Homeodomain-like"/>
    <property type="match status" value="1"/>
</dbReference>
<dbReference type="InterPro" id="IPR032450">
    <property type="entry name" value="SMARCC_N"/>
</dbReference>
<feature type="compositionally biased region" description="Pro residues" evidence="9">
    <location>
        <begin position="1054"/>
        <end position="1075"/>
    </location>
</feature>
<feature type="domain" description="PKD" evidence="12">
    <location>
        <begin position="1222"/>
        <end position="1261"/>
    </location>
</feature>
<dbReference type="PANTHER" id="PTHR15381">
    <property type="entry name" value="CHONDROITIN SULFATE PROTEOGLYCAN 5 -RELATED"/>
    <property type="match status" value="1"/>
</dbReference>
<evidence type="ECO:0000259" key="13">
    <source>
        <dbReference type="PROSITE" id="PS50934"/>
    </source>
</evidence>
<dbReference type="InterPro" id="IPR000953">
    <property type="entry name" value="Chromo/chromo_shadow_dom"/>
</dbReference>
<feature type="compositionally biased region" description="Basic and acidic residues" evidence="9">
    <location>
        <begin position="331"/>
        <end position="344"/>
    </location>
</feature>
<dbReference type="Gene3D" id="2.60.40.10">
    <property type="entry name" value="Immunoglobulins"/>
    <property type="match status" value="1"/>
</dbReference>
<dbReference type="PANTHER" id="PTHR15381:SF1">
    <property type="entry name" value="CHONDROITIN SULFATE PROTEOGLYCAN 5"/>
    <property type="match status" value="1"/>
</dbReference>
<dbReference type="SUPFAM" id="SSF46689">
    <property type="entry name" value="Homeodomain-like"/>
    <property type="match status" value="2"/>
</dbReference>
<dbReference type="SMART" id="SM00089">
    <property type="entry name" value="PKD"/>
    <property type="match status" value="1"/>
</dbReference>
<feature type="compositionally biased region" description="Polar residues" evidence="9">
    <location>
        <begin position="275"/>
        <end position="284"/>
    </location>
</feature>
<evidence type="ECO:0000313" key="17">
    <source>
        <dbReference type="Proteomes" id="UP001166674"/>
    </source>
</evidence>
<dbReference type="SMART" id="SM00717">
    <property type="entry name" value="SANT"/>
    <property type="match status" value="1"/>
</dbReference>
<evidence type="ECO:0000256" key="10">
    <source>
        <dbReference type="SAM" id="Phobius"/>
    </source>
</evidence>
<dbReference type="PROSITE" id="PS52032">
    <property type="entry name" value="MARR_BRCT_CHROMO"/>
    <property type="match status" value="1"/>
</dbReference>
<dbReference type="InterPro" id="IPR022409">
    <property type="entry name" value="PKD/Chitinase_dom"/>
</dbReference>
<feature type="compositionally biased region" description="Basic and acidic residues" evidence="9">
    <location>
        <begin position="778"/>
        <end position="878"/>
    </location>
</feature>
<dbReference type="PROSITE" id="PS51293">
    <property type="entry name" value="SANT"/>
    <property type="match status" value="1"/>
</dbReference>
<evidence type="ECO:0000256" key="2">
    <source>
        <dbReference type="ARBA" id="ARBA00022853"/>
    </source>
</evidence>
<keyword evidence="5" id="KW-0539">Nucleus</keyword>
<keyword evidence="2 8" id="KW-0156">Chromatin regulator</keyword>
<dbReference type="InterPro" id="IPR059017">
    <property type="entry name" value="PMEL_NMB_N"/>
</dbReference>
<dbReference type="GO" id="GO:0006338">
    <property type="term" value="P:chromatin remodeling"/>
    <property type="evidence" value="ECO:0007669"/>
    <property type="project" value="UniProtKB-UniRule"/>
</dbReference>
<keyword evidence="3" id="KW-0805">Transcription regulation</keyword>
<gene>
    <name evidence="16" type="ORF">SUZIE_213850</name>
</gene>
<feature type="domain" description="Myb-like" evidence="11">
    <location>
        <begin position="632"/>
        <end position="674"/>
    </location>
</feature>
<evidence type="ECO:0000256" key="1">
    <source>
        <dbReference type="ARBA" id="ARBA00004123"/>
    </source>
</evidence>
<comment type="similarity">
    <text evidence="7 8">Belongs to the SMARCC family.</text>
</comment>
<dbReference type="InterPro" id="IPR000601">
    <property type="entry name" value="PKD_dom"/>
</dbReference>
<dbReference type="Pfam" id="PF16496">
    <property type="entry name" value="SWIRM-assoc_2"/>
    <property type="match status" value="1"/>
</dbReference>
<feature type="compositionally biased region" description="Acidic residues" evidence="9">
    <location>
        <begin position="379"/>
        <end position="398"/>
    </location>
</feature>
<dbReference type="InterPro" id="IPR013783">
    <property type="entry name" value="Ig-like_fold"/>
</dbReference>
<evidence type="ECO:0000256" key="5">
    <source>
        <dbReference type="ARBA" id="ARBA00023242"/>
    </source>
</evidence>
<evidence type="ECO:0000256" key="7">
    <source>
        <dbReference type="ARBA" id="ARBA00049655"/>
    </source>
</evidence>
<accession>A0AA41TB16</accession>
<dbReference type="InterPro" id="IPR049898">
    <property type="entry name" value="MARR_BRCT_CHROMO"/>
</dbReference>
<dbReference type="Pfam" id="PF00801">
    <property type="entry name" value="PKD"/>
    <property type="match status" value="1"/>
</dbReference>
<protein>
    <submittedName>
        <fullName evidence="16">SWI/SNF complex subunit SMARCC2</fullName>
    </submittedName>
</protein>
<evidence type="ECO:0000256" key="8">
    <source>
        <dbReference type="PROSITE-ProRule" id="PRU01376"/>
    </source>
</evidence>
<dbReference type="SUPFAM" id="SSF49299">
    <property type="entry name" value="PKD domain"/>
    <property type="match status" value="1"/>
</dbReference>
<dbReference type="InterPro" id="IPR036420">
    <property type="entry name" value="BRCT_dom_sf"/>
</dbReference>
<evidence type="ECO:0000259" key="11">
    <source>
        <dbReference type="PROSITE" id="PS50090"/>
    </source>
</evidence>
<feature type="domain" description="Chromo" evidence="15">
    <location>
        <begin position="1"/>
        <end position="274"/>
    </location>
</feature>
<feature type="compositionally biased region" description="Basic and acidic residues" evidence="9">
    <location>
        <begin position="405"/>
        <end position="415"/>
    </location>
</feature>
<evidence type="ECO:0000259" key="14">
    <source>
        <dbReference type="PROSITE" id="PS51293"/>
    </source>
</evidence>
<comment type="subcellular location">
    <subcellularLocation>
        <location evidence="1">Nucleus</location>
    </subcellularLocation>
</comment>
<comment type="caution">
    <text evidence="16">The sequence shown here is derived from an EMBL/GenBank/DDBJ whole genome shotgun (WGS) entry which is preliminary data.</text>
</comment>
<feature type="region of interest" description="Disordered" evidence="9">
    <location>
        <begin position="755"/>
        <end position="878"/>
    </location>
</feature>
<feature type="domain" description="SANT" evidence="14">
    <location>
        <begin position="627"/>
        <end position="678"/>
    </location>
</feature>
<dbReference type="InterPro" id="IPR009057">
    <property type="entry name" value="Homeodomain-like_sf"/>
</dbReference>
<keyword evidence="10" id="KW-1133">Transmembrane helix</keyword>
<dbReference type="InterPro" id="IPR001005">
    <property type="entry name" value="SANT/Myb"/>
</dbReference>
<dbReference type="GO" id="GO:0031981">
    <property type="term" value="C:nuclear lumen"/>
    <property type="evidence" value="ECO:0007669"/>
    <property type="project" value="UniProtKB-ARBA"/>
</dbReference>
<dbReference type="GO" id="GO:0071564">
    <property type="term" value="C:npBAF complex"/>
    <property type="evidence" value="ECO:0007669"/>
    <property type="project" value="UniProtKB-ARBA"/>
</dbReference>
<evidence type="ECO:0000259" key="15">
    <source>
        <dbReference type="PROSITE" id="PS52032"/>
    </source>
</evidence>
<dbReference type="InterPro" id="IPR035986">
    <property type="entry name" value="PKD_dom_sf"/>
</dbReference>
<feature type="region of interest" description="Disordered" evidence="9">
    <location>
        <begin position="543"/>
        <end position="585"/>
    </location>
</feature>
<dbReference type="GO" id="GO:0003682">
    <property type="term" value="F:chromatin binding"/>
    <property type="evidence" value="ECO:0007669"/>
    <property type="project" value="UniProtKB-ARBA"/>
</dbReference>
<dbReference type="PROSITE" id="PS50090">
    <property type="entry name" value="MYB_LIKE"/>
    <property type="match status" value="1"/>
</dbReference>
<dbReference type="InterPro" id="IPR017884">
    <property type="entry name" value="SANT_dom"/>
</dbReference>
<dbReference type="InterPro" id="IPR032451">
    <property type="entry name" value="SMARCC_C"/>
</dbReference>
<evidence type="ECO:0000256" key="6">
    <source>
        <dbReference type="ARBA" id="ARBA00025776"/>
    </source>
</evidence>
<feature type="region of interest" description="Disordered" evidence="9">
    <location>
        <begin position="977"/>
        <end position="1087"/>
    </location>
</feature>
<dbReference type="InterPro" id="IPR007526">
    <property type="entry name" value="SWIRM"/>
</dbReference>
<dbReference type="GO" id="GO:0071565">
    <property type="term" value="C:nBAF complex"/>
    <property type="evidence" value="ECO:0007669"/>
    <property type="project" value="UniProtKB-ARBA"/>
</dbReference>
<feature type="compositionally biased region" description="Low complexity" evidence="9">
    <location>
        <begin position="979"/>
        <end position="989"/>
    </location>
</feature>
<evidence type="ECO:0000259" key="12">
    <source>
        <dbReference type="PROSITE" id="PS50093"/>
    </source>
</evidence>
<keyword evidence="4" id="KW-0804">Transcription</keyword>
<dbReference type="SUPFAM" id="SSF52113">
    <property type="entry name" value="BRCT domain"/>
    <property type="match status" value="1"/>
</dbReference>
<dbReference type="FunFam" id="1.10.10.60:FF:000014">
    <property type="entry name" value="SWI/SNF complex subunit SMARCC2 isoform C"/>
    <property type="match status" value="1"/>
</dbReference>
<feature type="compositionally biased region" description="Pro residues" evidence="9">
    <location>
        <begin position="990"/>
        <end position="1004"/>
    </location>
</feature>
<dbReference type="Pfam" id="PF16498">
    <property type="entry name" value="SWIRM-assoc_3"/>
    <property type="match status" value="1"/>
</dbReference>
<evidence type="ECO:0000256" key="4">
    <source>
        <dbReference type="ARBA" id="ARBA00023163"/>
    </source>
</evidence>
<dbReference type="Pfam" id="PF04433">
    <property type="entry name" value="SWIRM"/>
    <property type="match status" value="1"/>
</dbReference>
<dbReference type="GO" id="GO:0048858">
    <property type="term" value="P:cell projection morphogenesis"/>
    <property type="evidence" value="ECO:0007669"/>
    <property type="project" value="TreeGrafter"/>
</dbReference>
<dbReference type="Proteomes" id="UP001166674">
    <property type="component" value="Unassembled WGS sequence"/>
</dbReference>
<dbReference type="InterPro" id="IPR036388">
    <property type="entry name" value="WH-like_DNA-bd_sf"/>
</dbReference>
<organism evidence="16 17">
    <name type="scientific">Sciurus carolinensis</name>
    <name type="common">Eastern gray squirrel</name>
    <dbReference type="NCBI Taxonomy" id="30640"/>
    <lineage>
        <taxon>Eukaryota</taxon>
        <taxon>Metazoa</taxon>
        <taxon>Chordata</taxon>
        <taxon>Craniata</taxon>
        <taxon>Vertebrata</taxon>
        <taxon>Euteleostomi</taxon>
        <taxon>Mammalia</taxon>
        <taxon>Eutheria</taxon>
        <taxon>Euarchontoglires</taxon>
        <taxon>Glires</taxon>
        <taxon>Rodentia</taxon>
        <taxon>Sciuromorpha</taxon>
        <taxon>Sciuridae</taxon>
        <taxon>Sciurinae</taxon>
        <taxon>Sciurini</taxon>
        <taxon>Sciurus</taxon>
    </lineage>
</organism>
<name>A0AA41TB16_SCICA</name>
<dbReference type="Pfam" id="PF00249">
    <property type="entry name" value="Myb_DNA-binding"/>
    <property type="match status" value="1"/>
</dbReference>
<dbReference type="GO" id="GO:0045202">
    <property type="term" value="C:synapse"/>
    <property type="evidence" value="ECO:0007669"/>
    <property type="project" value="TreeGrafter"/>
</dbReference>
<dbReference type="PROSITE" id="PS50093">
    <property type="entry name" value="PKD"/>
    <property type="match status" value="1"/>
</dbReference>
<dbReference type="GO" id="GO:0016514">
    <property type="term" value="C:SWI/SNF complex"/>
    <property type="evidence" value="ECO:0007669"/>
    <property type="project" value="UniProtKB-UniRule"/>
</dbReference>
<feature type="region of interest" description="Disordered" evidence="9">
    <location>
        <begin position="257"/>
        <end position="415"/>
    </location>
</feature>
<dbReference type="EMBL" id="JAATJV010451571">
    <property type="protein sequence ID" value="MBZ3891616.1"/>
    <property type="molecule type" value="Genomic_DNA"/>
</dbReference>
<dbReference type="Gene3D" id="1.10.10.10">
    <property type="entry name" value="Winged helix-like DNA-binding domain superfamily/Winged helix DNA-binding domain"/>
    <property type="match status" value="1"/>
</dbReference>
<feature type="transmembrane region" description="Helical" evidence="10">
    <location>
        <begin position="1473"/>
        <end position="1491"/>
    </location>
</feature>
<dbReference type="Pfam" id="PF16495">
    <property type="entry name" value="SWIRM-assoc_1"/>
    <property type="match status" value="1"/>
</dbReference>
<feature type="compositionally biased region" description="Basic and acidic residues" evidence="9">
    <location>
        <begin position="554"/>
        <end position="568"/>
    </location>
</feature>
<reference evidence="16" key="1">
    <citation type="submission" date="2020-03" db="EMBL/GenBank/DDBJ databases">
        <title>Studies in the Genomics of Life Span.</title>
        <authorList>
            <person name="Glass D."/>
        </authorList>
    </citation>
    <scope>NUCLEOTIDE SEQUENCE</scope>
    <source>
        <strain evidence="16">SUZIE</strain>
        <tissue evidence="16">Muscle</tissue>
    </source>
</reference>
<dbReference type="CDD" id="cd00146">
    <property type="entry name" value="PKD"/>
    <property type="match status" value="1"/>
</dbReference>
<evidence type="ECO:0000313" key="16">
    <source>
        <dbReference type="EMBL" id="MBZ3891616.1"/>
    </source>
</evidence>